<dbReference type="RefSeq" id="WP_111200234.1">
    <property type="nucleotide sequence ID" value="NZ_QKVK01000014.1"/>
</dbReference>
<evidence type="ECO:0000256" key="1">
    <source>
        <dbReference type="ARBA" id="ARBA00038240"/>
    </source>
</evidence>
<dbReference type="Pfam" id="PF01636">
    <property type="entry name" value="APH"/>
    <property type="match status" value="1"/>
</dbReference>
<keyword evidence="3" id="KW-0808">Transferase</keyword>
<organism evidence="3 4">
    <name type="scientific">Aestuariivirga litoralis</name>
    <dbReference type="NCBI Taxonomy" id="2650924"/>
    <lineage>
        <taxon>Bacteria</taxon>
        <taxon>Pseudomonadati</taxon>
        <taxon>Pseudomonadota</taxon>
        <taxon>Alphaproteobacteria</taxon>
        <taxon>Hyphomicrobiales</taxon>
        <taxon>Aestuariivirgaceae</taxon>
        <taxon>Aestuariivirga</taxon>
    </lineage>
</organism>
<proteinExistence type="inferred from homology"/>
<dbReference type="Gene3D" id="1.10.510.10">
    <property type="entry name" value="Transferase(Phosphotransferase) domain 1"/>
    <property type="match status" value="1"/>
</dbReference>
<evidence type="ECO:0000313" key="3">
    <source>
        <dbReference type="EMBL" id="PZF75202.1"/>
    </source>
</evidence>
<dbReference type="PANTHER" id="PTHR21064:SF6">
    <property type="entry name" value="AMINOGLYCOSIDE PHOSPHOTRANSFERASE DOMAIN-CONTAINING PROTEIN"/>
    <property type="match status" value="1"/>
</dbReference>
<dbReference type="InterPro" id="IPR050249">
    <property type="entry name" value="Pseudomonas-type_ThrB"/>
</dbReference>
<dbReference type="Gene3D" id="3.30.200.70">
    <property type="match status" value="1"/>
</dbReference>
<dbReference type="GO" id="GO:0009088">
    <property type="term" value="P:threonine biosynthetic process"/>
    <property type="evidence" value="ECO:0007669"/>
    <property type="project" value="TreeGrafter"/>
</dbReference>
<accession>A0A2W2ANP9</accession>
<evidence type="ECO:0000259" key="2">
    <source>
        <dbReference type="Pfam" id="PF01636"/>
    </source>
</evidence>
<comment type="similarity">
    <text evidence="1">Belongs to the pseudomonas-type ThrB family.</text>
</comment>
<comment type="caution">
    <text evidence="3">The sequence shown here is derived from an EMBL/GenBank/DDBJ whole genome shotgun (WGS) entry which is preliminary data.</text>
</comment>
<protein>
    <submittedName>
        <fullName evidence="3">Aminoglycoside phosphotransferase</fullName>
    </submittedName>
</protein>
<dbReference type="GO" id="GO:0004413">
    <property type="term" value="F:homoserine kinase activity"/>
    <property type="evidence" value="ECO:0007669"/>
    <property type="project" value="TreeGrafter"/>
</dbReference>
<dbReference type="EMBL" id="QKVK01000014">
    <property type="protein sequence ID" value="PZF75202.1"/>
    <property type="molecule type" value="Genomic_DNA"/>
</dbReference>
<reference evidence="4" key="1">
    <citation type="submission" date="2018-06" db="EMBL/GenBank/DDBJ databases">
        <title>Aestuariibacter litoralis strain KCTC 52945T.</title>
        <authorList>
            <person name="Li X."/>
            <person name="Salam N."/>
            <person name="Li J.-L."/>
            <person name="Chen Y.-M."/>
            <person name="Yang Z.-W."/>
            <person name="Zhang L.-Y."/>
            <person name="Han M.-X."/>
            <person name="Xiao M."/>
            <person name="Li W.-J."/>
        </authorList>
    </citation>
    <scope>NUCLEOTIDE SEQUENCE [LARGE SCALE GENOMIC DNA]</scope>
    <source>
        <strain evidence="4">KCTC 52945</strain>
    </source>
</reference>
<sequence length="336" mass="38330">MTAFNLLAHDEQMRILHDLALRALALYPLPPGTTAKLLNLSENATYRIDAPDGRRWALRVHRDGYQSDMAIASELAWAVDLRRSGIAVTPNPIHGRDGALVQSVPDARMASPRRVVLFDWETGAEPGITDNLTHSFAALGEIAARMHVHARRWQRPQWFTRHTWNFDTALGEDRPHWGRWRDGIGMDGEKRRLFQRTVDLIGRRLAAYGMGRERFGLIHSDLRLANLLIDGSTVKVIDFDDCGFSWYMYDAATPVSFYEHEPQVPELIEHWKAGYRKVLPLSQEDEAEIPTFVMLRRILLVAWIASHIEAEFPKSLGAGYTDGTLPLCEDYMRRFG</sequence>
<dbReference type="SUPFAM" id="SSF56112">
    <property type="entry name" value="Protein kinase-like (PK-like)"/>
    <property type="match status" value="1"/>
</dbReference>
<dbReference type="InterPro" id="IPR002575">
    <property type="entry name" value="Aminoglycoside_PTrfase"/>
</dbReference>
<gene>
    <name evidence="3" type="ORF">DK847_19585</name>
</gene>
<keyword evidence="4" id="KW-1185">Reference proteome</keyword>
<dbReference type="InterPro" id="IPR011009">
    <property type="entry name" value="Kinase-like_dom_sf"/>
</dbReference>
<name>A0A2W2ANP9_9HYPH</name>
<feature type="domain" description="Aminoglycoside phosphotransferase" evidence="2">
    <location>
        <begin position="41"/>
        <end position="276"/>
    </location>
</feature>
<dbReference type="Proteomes" id="UP000248795">
    <property type="component" value="Unassembled WGS sequence"/>
</dbReference>
<evidence type="ECO:0000313" key="4">
    <source>
        <dbReference type="Proteomes" id="UP000248795"/>
    </source>
</evidence>
<dbReference type="Gene3D" id="1.20.1270.170">
    <property type="match status" value="1"/>
</dbReference>
<dbReference type="PANTHER" id="PTHR21064">
    <property type="entry name" value="AMINOGLYCOSIDE PHOSPHOTRANSFERASE DOMAIN-CONTAINING PROTEIN-RELATED"/>
    <property type="match status" value="1"/>
</dbReference>
<dbReference type="AlphaFoldDB" id="A0A2W2ANP9"/>